<dbReference type="Proteomes" id="UP000198531">
    <property type="component" value="Unassembled WGS sequence"/>
</dbReference>
<evidence type="ECO:0000313" key="2">
    <source>
        <dbReference type="Proteomes" id="UP000198531"/>
    </source>
</evidence>
<proteinExistence type="predicted"/>
<organism evidence="1 2">
    <name type="scientific">Halogeometricum rufum</name>
    <dbReference type="NCBI Taxonomy" id="553469"/>
    <lineage>
        <taxon>Archaea</taxon>
        <taxon>Methanobacteriati</taxon>
        <taxon>Methanobacteriota</taxon>
        <taxon>Stenosarchaea group</taxon>
        <taxon>Halobacteria</taxon>
        <taxon>Halobacteriales</taxon>
        <taxon>Haloferacaceae</taxon>
        <taxon>Halogeometricum</taxon>
    </lineage>
</organism>
<gene>
    <name evidence="1" type="ORF">SAMN04487947_1186</name>
</gene>
<keyword evidence="2" id="KW-1185">Reference proteome</keyword>
<sequence length="54" mass="6063">MSNPAPPAQTDALTDDDRELFERLADEYEDDDEMSRLCELVLQSSDTPSEEANS</sequence>
<name>A0A1I6GI10_9EURY</name>
<accession>A0A1I6GI10</accession>
<reference evidence="2" key="1">
    <citation type="submission" date="2016-10" db="EMBL/GenBank/DDBJ databases">
        <authorList>
            <person name="Varghese N."/>
            <person name="Submissions S."/>
        </authorList>
    </citation>
    <scope>NUCLEOTIDE SEQUENCE [LARGE SCALE GENOMIC DNA]</scope>
    <source>
        <strain evidence="2">CGMCC 1.7736</strain>
    </source>
</reference>
<dbReference type="RefSeq" id="WP_089805478.1">
    <property type="nucleotide sequence ID" value="NZ_FOYT01000001.1"/>
</dbReference>
<dbReference type="STRING" id="553469.SAMN04487947_1186"/>
<evidence type="ECO:0000313" key="1">
    <source>
        <dbReference type="EMBL" id="SFR41814.1"/>
    </source>
</evidence>
<protein>
    <submittedName>
        <fullName evidence="1">Uncharacterized protein</fullName>
    </submittedName>
</protein>
<dbReference type="AlphaFoldDB" id="A0A1I6GI10"/>
<dbReference type="OrthoDB" id="201223at2157"/>
<dbReference type="EMBL" id="FOYT01000001">
    <property type="protein sequence ID" value="SFR41814.1"/>
    <property type="molecule type" value="Genomic_DNA"/>
</dbReference>